<protein>
    <submittedName>
        <fullName evidence="1">Uncharacterized protein</fullName>
    </submittedName>
</protein>
<dbReference type="AlphaFoldDB" id="A0A011QVE6"/>
<name>A0A011QVE6_9PROT</name>
<evidence type="ECO:0000313" key="1">
    <source>
        <dbReference type="EMBL" id="EXI82864.1"/>
    </source>
</evidence>
<organism evidence="1 2">
    <name type="scientific">Candidatus Accumulibacter appositus</name>
    <dbReference type="NCBI Taxonomy" id="1454003"/>
    <lineage>
        <taxon>Bacteria</taxon>
        <taxon>Pseudomonadati</taxon>
        <taxon>Pseudomonadota</taxon>
        <taxon>Betaproteobacteria</taxon>
        <taxon>Candidatus Accumulibacter</taxon>
    </lineage>
</organism>
<evidence type="ECO:0000313" key="2">
    <source>
        <dbReference type="Proteomes" id="UP000021816"/>
    </source>
</evidence>
<gene>
    <name evidence="1" type="ORF">AW10_00314</name>
</gene>
<dbReference type="STRING" id="1454003.AW10_00314"/>
<sequence length="91" mass="9387">MLSTSVLSVAGAPHSDPSMSAVMFLTPPSGTALPLAMVAPVLLKTTGGSFCGRMLMVTVATLLYRAAGASEASSFTRQVKLSRVNSLPSWT</sequence>
<dbReference type="EMBL" id="JEMX01000009">
    <property type="protein sequence ID" value="EXI82864.1"/>
    <property type="molecule type" value="Genomic_DNA"/>
</dbReference>
<comment type="caution">
    <text evidence="1">The sequence shown here is derived from an EMBL/GenBank/DDBJ whole genome shotgun (WGS) entry which is preliminary data.</text>
</comment>
<proteinExistence type="predicted"/>
<reference evidence="1 2" key="1">
    <citation type="submission" date="2014-02" db="EMBL/GenBank/DDBJ databases">
        <title>Expanding our view of genomic diversity in Candidatus Accumulibacter clades.</title>
        <authorList>
            <person name="Skennerton C.T."/>
            <person name="Barr J.J."/>
            <person name="Slater F.R."/>
            <person name="Bond P.L."/>
            <person name="Tyson G.W."/>
        </authorList>
    </citation>
    <scope>NUCLEOTIDE SEQUENCE [LARGE SCALE GENOMIC DNA]</scope>
    <source>
        <strain evidence="2">BA-92</strain>
    </source>
</reference>
<accession>A0A011QVE6</accession>
<dbReference type="Proteomes" id="UP000021816">
    <property type="component" value="Unassembled WGS sequence"/>
</dbReference>